<protein>
    <recommendedName>
        <fullName evidence="1">Immunity protein 30 domain-containing protein</fullName>
    </recommendedName>
</protein>
<dbReference type="EMBL" id="CP026093">
    <property type="protein sequence ID" value="AYB57993.1"/>
    <property type="molecule type" value="Genomic_DNA"/>
</dbReference>
<dbReference type="AlphaFoldDB" id="A0A5H2PQZ9"/>
<organism evidence="2">
    <name type="scientific">Ralstonia solanacearum</name>
    <name type="common">Pseudomonas solanacearum</name>
    <dbReference type="NCBI Taxonomy" id="305"/>
    <lineage>
        <taxon>Bacteria</taxon>
        <taxon>Pseudomonadati</taxon>
        <taxon>Pseudomonadota</taxon>
        <taxon>Betaproteobacteria</taxon>
        <taxon>Burkholderiales</taxon>
        <taxon>Burkholderiaceae</taxon>
        <taxon>Ralstonia</taxon>
        <taxon>Ralstonia solanacearum species complex</taxon>
    </lineage>
</organism>
<keyword evidence="2" id="KW-0614">Plasmid</keyword>
<accession>A0A5H2PQZ9</accession>
<feature type="domain" description="Immunity protein 30" evidence="1">
    <location>
        <begin position="67"/>
        <end position="154"/>
    </location>
</feature>
<reference evidence="2" key="1">
    <citation type="submission" date="2018-01" db="EMBL/GenBank/DDBJ databases">
        <title>Complete Genome Sequence of three strains from Ralstonia solanacearum ecotype Moko sequevar IIA-53 from Brazil.</title>
        <authorList>
            <person name="Silva J.R."/>
            <person name="Albuquerque G.M.R."/>
            <person name="Pais A.K.L."/>
            <person name="Silva A.M.F."/>
            <person name="Boiteux M.E.N.F."/>
            <person name="Souza E.B."/>
            <person name="Mariano R.L.R."/>
        </authorList>
    </citation>
    <scope>NUCLEOTIDE SEQUENCE [LARGE SCALE GENOMIC DNA]</scope>
    <source>
        <strain evidence="2">SFC</strain>
        <plasmid evidence="2">unnamed</plasmid>
    </source>
</reference>
<dbReference type="InterPro" id="IPR029084">
    <property type="entry name" value="Imm30"/>
</dbReference>
<evidence type="ECO:0000313" key="2">
    <source>
        <dbReference type="EMBL" id="AYB57993.1"/>
    </source>
</evidence>
<name>A0A5H2PQZ9_RALSL</name>
<proteinExistence type="predicted"/>
<evidence type="ECO:0000259" key="1">
    <source>
        <dbReference type="Pfam" id="PF15565"/>
    </source>
</evidence>
<geneLocation type="plasmid" evidence="2">
    <name>unnamed</name>
</geneLocation>
<sequence length="197" mass="21845">MRWRLAYGMRVASIDKMASISKCGRNCKSLFDKTRTPFPASLRSNEMTTGNLEILLEKLRKAVTEEASVAAIDAALFSLSSYHSPQSIEVMLGLLDDSFDADEGMFSLIHAAEAFDDSVYVEHMLVALPSLKNKAPKWSSIIMMRAINNQTTRDALVKAVRAAGPEVKQAVMWLCEKINQRSVEFVSKTLPVMLAAK</sequence>
<dbReference type="Pfam" id="PF15565">
    <property type="entry name" value="Imm30"/>
    <property type="match status" value="1"/>
</dbReference>
<gene>
    <name evidence="2" type="ORF">C2L97_18420</name>
</gene>